<dbReference type="InterPro" id="IPR002654">
    <property type="entry name" value="Glyco_trans_25"/>
</dbReference>
<dbReference type="AlphaFoldDB" id="D8Q9E3"/>
<accession>D8Q9E3</accession>
<reference evidence="2 3" key="1">
    <citation type="journal article" date="2010" name="Nat. Biotechnol.">
        <title>Genome sequence of the model mushroom Schizophyllum commune.</title>
        <authorList>
            <person name="Ohm R.A."/>
            <person name="de Jong J.F."/>
            <person name="Lugones L.G."/>
            <person name="Aerts A."/>
            <person name="Kothe E."/>
            <person name="Stajich J.E."/>
            <person name="de Vries R.P."/>
            <person name="Record E."/>
            <person name="Levasseur A."/>
            <person name="Baker S.E."/>
            <person name="Bartholomew K.A."/>
            <person name="Coutinho P.M."/>
            <person name="Erdmann S."/>
            <person name="Fowler T.J."/>
            <person name="Gathman A.C."/>
            <person name="Lombard V."/>
            <person name="Henrissat B."/>
            <person name="Knabe N."/>
            <person name="Kuees U."/>
            <person name="Lilly W.W."/>
            <person name="Lindquist E."/>
            <person name="Lucas S."/>
            <person name="Magnuson J.K."/>
            <person name="Piumi F."/>
            <person name="Raudaskoski M."/>
            <person name="Salamov A."/>
            <person name="Schmutz J."/>
            <person name="Schwarze F.W.M.R."/>
            <person name="vanKuyk P.A."/>
            <person name="Horton J.S."/>
            <person name="Grigoriev I.V."/>
            <person name="Woesten H.A.B."/>
        </authorList>
    </citation>
    <scope>NUCLEOTIDE SEQUENCE [LARGE SCALE GENOMIC DNA]</scope>
    <source>
        <strain evidence="3">H4-8 / FGSC 9210</strain>
    </source>
</reference>
<dbReference type="Proteomes" id="UP000007431">
    <property type="component" value="Unassembled WGS sequence"/>
</dbReference>
<dbReference type="STRING" id="578458.D8Q9E3"/>
<dbReference type="OMA" id="CWSNESH"/>
<dbReference type="VEuPathDB" id="FungiDB:SCHCODRAFT_02750212"/>
<evidence type="ECO:0000313" key="2">
    <source>
        <dbReference type="EMBL" id="EFI95220.1"/>
    </source>
</evidence>
<dbReference type="eggNOG" id="ENOG502SHPA">
    <property type="taxonomic scope" value="Eukaryota"/>
</dbReference>
<evidence type="ECO:0000313" key="3">
    <source>
        <dbReference type="Proteomes" id="UP000007431"/>
    </source>
</evidence>
<evidence type="ECO:0000259" key="1">
    <source>
        <dbReference type="Pfam" id="PF01755"/>
    </source>
</evidence>
<dbReference type="InParanoid" id="D8Q9E3"/>
<gene>
    <name evidence="2" type="ORF">SCHCODRAFT_235978</name>
</gene>
<dbReference type="EMBL" id="GL377308">
    <property type="protein sequence ID" value="EFI95220.1"/>
    <property type="molecule type" value="Genomic_DNA"/>
</dbReference>
<proteinExistence type="predicted"/>
<name>D8Q9E3_SCHCM</name>
<sequence length="334" mass="37896">MTNRVRGMPLLILAVLNFLVLGVVVSVRYYRQRYHVLGVATQAYVISLPRRDTRRTDMQRLARMMGTSWNFVDATDMTDSAVSRIFSNLSDEIDIPFAWPEDIDYLAAGNSHVPSATSDLWPTLSASSPPTPWQMACAEYDFTLSPYTSNTPSWLLLTPPRVACWQSHISVIRRIVDEGRDGPFIILEDDVDMEKDTARRLRDLWPLLPSDWDVVFLGHCWSNEAHHPPLNPDHSPTFPLRQTRLHPSMAPKCTHAYALSRSGARRLLLHLRHAPFAYSRAIDQAFAWLVTTKRIKGFSVVPSVVIQRKADNSDINTNTTKAWKDDLADGCFAH</sequence>
<dbReference type="Pfam" id="PF01755">
    <property type="entry name" value="Glyco_transf_25"/>
    <property type="match status" value="1"/>
</dbReference>
<protein>
    <recommendedName>
        <fullName evidence="1">Glycosyl transferase family 25 domain-containing protein</fullName>
    </recommendedName>
</protein>
<dbReference type="HOGENOM" id="CLU_040950_0_0_1"/>
<feature type="domain" description="Glycosyl transferase family 25" evidence="1">
    <location>
        <begin position="42"/>
        <end position="276"/>
    </location>
</feature>
<keyword evidence="3" id="KW-1185">Reference proteome</keyword>
<organism evidence="3">
    <name type="scientific">Schizophyllum commune (strain H4-8 / FGSC 9210)</name>
    <name type="common">Split gill fungus</name>
    <dbReference type="NCBI Taxonomy" id="578458"/>
    <lineage>
        <taxon>Eukaryota</taxon>
        <taxon>Fungi</taxon>
        <taxon>Dikarya</taxon>
        <taxon>Basidiomycota</taxon>
        <taxon>Agaricomycotina</taxon>
        <taxon>Agaricomycetes</taxon>
        <taxon>Agaricomycetidae</taxon>
        <taxon>Agaricales</taxon>
        <taxon>Schizophyllaceae</taxon>
        <taxon>Schizophyllum</taxon>
    </lineage>
</organism>